<dbReference type="PANTHER" id="PTHR46818">
    <property type="entry name" value="DOMAIN-CONTAINING PROTEIN, PUTATIVE-RELATED"/>
    <property type="match status" value="1"/>
</dbReference>
<protein>
    <recommendedName>
        <fullName evidence="2">CRAL-TRIO domain-containing protein</fullName>
    </recommendedName>
</protein>
<evidence type="ECO:0000259" key="2">
    <source>
        <dbReference type="PROSITE" id="PS50191"/>
    </source>
</evidence>
<comment type="caution">
    <text evidence="3">The sequence shown here is derived from an EMBL/GenBank/DDBJ whole genome shotgun (WGS) entry which is preliminary data.</text>
</comment>
<dbReference type="OrthoDB" id="75724at2759"/>
<dbReference type="PROSITE" id="PS50191">
    <property type="entry name" value="CRAL_TRIO"/>
    <property type="match status" value="1"/>
</dbReference>
<evidence type="ECO:0000313" key="3">
    <source>
        <dbReference type="EMBL" id="OMJ80667.1"/>
    </source>
</evidence>
<reference evidence="3 4" key="1">
    <citation type="submission" date="2016-11" db="EMBL/GenBank/DDBJ databases">
        <title>The macronuclear genome of Stentor coeruleus: a giant cell with tiny introns.</title>
        <authorList>
            <person name="Slabodnick M."/>
            <person name="Ruby J.G."/>
            <person name="Reiff S.B."/>
            <person name="Swart E.C."/>
            <person name="Gosai S."/>
            <person name="Prabakaran S."/>
            <person name="Witkowska E."/>
            <person name="Larue G.E."/>
            <person name="Fisher S."/>
            <person name="Freeman R.M."/>
            <person name="Gunawardena J."/>
            <person name="Chu W."/>
            <person name="Stover N.A."/>
            <person name="Gregory B.D."/>
            <person name="Nowacki M."/>
            <person name="Derisi J."/>
            <person name="Roy S.W."/>
            <person name="Marshall W.F."/>
            <person name="Sood P."/>
        </authorList>
    </citation>
    <scope>NUCLEOTIDE SEQUENCE [LARGE SCALE GENOMIC DNA]</scope>
    <source>
        <strain evidence="3">WM001</strain>
    </source>
</reference>
<feature type="region of interest" description="Disordered" evidence="1">
    <location>
        <begin position="387"/>
        <end position="410"/>
    </location>
</feature>
<sequence length="460" mass="53355">MLDKLLIEGIESSKLPSEAYDFNPPEDIILSPGKKIPLRNIFAHQNYSDQEKEKLSRLKEQISKAKLTLPPSYDENELLRIIHGSGYKTRKAFKDLKLSIDTVTEMIPLDYKILFPKIYSMLDEGFLYVHGRDRYFRPLVVLDIPKINLKKHSVQDYVDLTVFLMQFVIEYMLIPGKVENWVNVVEMGRLGIRDLPFKPMVKLCGTLQKIYKCRLAHSFVLNPPSSIYYMWTCVKPFIDKATQEKVVFENKAFSETMLELCDLDQVEKRFGGNAPNIEKFWPPVFPDSHIKNKSDSEVHEQKKKSVIENSRKSSKKHENSEKYYNVLNDISGISHHSDAKSVDNEYSNNGIEDELERMEKADVQSCLNEEEYLEEEKEVIVEIKASEKKHKKKSKKKNKKKQNSKDTINLSEELLYEKQNESKLDAESNFNKIDAVTAETHENASRDFGCGCHINSCFIF</sequence>
<dbReference type="InterPro" id="IPR001251">
    <property type="entry name" value="CRAL-TRIO_dom"/>
</dbReference>
<dbReference type="Proteomes" id="UP000187209">
    <property type="component" value="Unassembled WGS sequence"/>
</dbReference>
<dbReference type="InterPro" id="IPR036865">
    <property type="entry name" value="CRAL-TRIO_dom_sf"/>
</dbReference>
<accession>A0A1R2BVI7</accession>
<dbReference type="SUPFAM" id="SSF52087">
    <property type="entry name" value="CRAL/TRIO domain"/>
    <property type="match status" value="1"/>
</dbReference>
<feature type="region of interest" description="Disordered" evidence="1">
    <location>
        <begin position="291"/>
        <end position="321"/>
    </location>
</feature>
<gene>
    <name evidence="3" type="ORF">SteCoe_19047</name>
</gene>
<dbReference type="AlphaFoldDB" id="A0A1R2BVI7"/>
<evidence type="ECO:0000256" key="1">
    <source>
        <dbReference type="SAM" id="MobiDB-lite"/>
    </source>
</evidence>
<name>A0A1R2BVI7_9CILI</name>
<dbReference type="PANTHER" id="PTHR46818:SF1">
    <property type="entry name" value="CHROMOSOME UNDETERMINED SCAFFOLD_125, WHOLE GENOME SHOTGUN SEQUENCE"/>
    <property type="match status" value="1"/>
</dbReference>
<evidence type="ECO:0000313" key="4">
    <source>
        <dbReference type="Proteomes" id="UP000187209"/>
    </source>
</evidence>
<feature type="compositionally biased region" description="Basic residues" evidence="1">
    <location>
        <begin position="387"/>
        <end position="402"/>
    </location>
</feature>
<dbReference type="Gene3D" id="3.40.525.10">
    <property type="entry name" value="CRAL-TRIO lipid binding domain"/>
    <property type="match status" value="1"/>
</dbReference>
<organism evidence="3 4">
    <name type="scientific">Stentor coeruleus</name>
    <dbReference type="NCBI Taxonomy" id="5963"/>
    <lineage>
        <taxon>Eukaryota</taxon>
        <taxon>Sar</taxon>
        <taxon>Alveolata</taxon>
        <taxon>Ciliophora</taxon>
        <taxon>Postciliodesmatophora</taxon>
        <taxon>Heterotrichea</taxon>
        <taxon>Heterotrichida</taxon>
        <taxon>Stentoridae</taxon>
        <taxon>Stentor</taxon>
    </lineage>
</organism>
<dbReference type="CDD" id="cd00170">
    <property type="entry name" value="SEC14"/>
    <property type="match status" value="1"/>
</dbReference>
<keyword evidence="4" id="KW-1185">Reference proteome</keyword>
<dbReference type="SMART" id="SM00516">
    <property type="entry name" value="SEC14"/>
    <property type="match status" value="1"/>
</dbReference>
<dbReference type="EMBL" id="MPUH01000414">
    <property type="protein sequence ID" value="OMJ80667.1"/>
    <property type="molecule type" value="Genomic_DNA"/>
</dbReference>
<proteinExistence type="predicted"/>
<dbReference type="Pfam" id="PF00650">
    <property type="entry name" value="CRAL_TRIO"/>
    <property type="match status" value="1"/>
</dbReference>
<feature type="domain" description="CRAL-TRIO" evidence="2">
    <location>
        <begin position="129"/>
        <end position="278"/>
    </location>
</feature>